<dbReference type="GO" id="GO:0005829">
    <property type="term" value="C:cytosol"/>
    <property type="evidence" value="ECO:0007669"/>
    <property type="project" value="TreeGrafter"/>
</dbReference>
<gene>
    <name evidence="12" type="ORF">ECRASSUSDP1_LOCUS21064</name>
</gene>
<name>A0AAD1XW55_EUPCR</name>
<evidence type="ECO:0000256" key="8">
    <source>
        <dbReference type="ARBA" id="ARBA00022840"/>
    </source>
</evidence>
<dbReference type="GO" id="GO:0000408">
    <property type="term" value="C:EKC/KEOPS complex"/>
    <property type="evidence" value="ECO:0007669"/>
    <property type="project" value="UniProtKB-ARBA"/>
</dbReference>
<dbReference type="InterPro" id="IPR022495">
    <property type="entry name" value="Bud32"/>
</dbReference>
<dbReference type="PANTHER" id="PTHR12209:SF0">
    <property type="entry name" value="EKC_KEOPS COMPLEX SUBUNIT TP53RK"/>
    <property type="match status" value="1"/>
</dbReference>
<dbReference type="Gene3D" id="1.10.510.10">
    <property type="entry name" value="Transferase(Phosphotransferase) domain 1"/>
    <property type="match status" value="1"/>
</dbReference>
<dbReference type="EC" id="2.7.11.1" evidence="2"/>
<evidence type="ECO:0000256" key="4">
    <source>
        <dbReference type="ARBA" id="ARBA00022679"/>
    </source>
</evidence>
<keyword evidence="8" id="KW-0067">ATP-binding</keyword>
<keyword evidence="5" id="KW-0819">tRNA processing</keyword>
<dbReference type="Gene3D" id="3.30.200.20">
    <property type="entry name" value="Phosphorylase Kinase, domain 1"/>
    <property type="match status" value="1"/>
</dbReference>
<accession>A0AAD1XW55</accession>
<evidence type="ECO:0000256" key="2">
    <source>
        <dbReference type="ARBA" id="ARBA00012513"/>
    </source>
</evidence>
<dbReference type="Pfam" id="PF00069">
    <property type="entry name" value="Pkinase"/>
    <property type="match status" value="1"/>
</dbReference>
<keyword evidence="7" id="KW-0418">Kinase</keyword>
<organism evidence="12 13">
    <name type="scientific">Euplotes crassus</name>
    <dbReference type="NCBI Taxonomy" id="5936"/>
    <lineage>
        <taxon>Eukaryota</taxon>
        <taxon>Sar</taxon>
        <taxon>Alveolata</taxon>
        <taxon>Ciliophora</taxon>
        <taxon>Intramacronucleata</taxon>
        <taxon>Spirotrichea</taxon>
        <taxon>Hypotrichia</taxon>
        <taxon>Euplotida</taxon>
        <taxon>Euplotidae</taxon>
        <taxon>Moneuplotes</taxon>
    </lineage>
</organism>
<sequence>MEVEQAKEEIHDKSHAEGTIISQGAEGRIFVSEIFATPCIVKERFIKKYRVPELDTKITKQRITQETRNMARVKKAGVNTPALFFLDHENRKIYMEYLQEPTITVKQFLLEIEDINIPRITESLCQKIGESLAKMHQANIIHGDLTTSNMMVDKESISHEDPAENTCALYLIDFGLSFFSLKTEDKAVDLYVLKRAMISLHPGSEVLFDKIIEKYREWMCQEKCEDKGNEIIEKYKDVELRGRKKICFG</sequence>
<comment type="catalytic activity">
    <reaction evidence="9">
        <text>L-threonyl-[protein] + ATP = O-phospho-L-threonyl-[protein] + ADP + H(+)</text>
        <dbReference type="Rhea" id="RHEA:46608"/>
        <dbReference type="Rhea" id="RHEA-COMP:11060"/>
        <dbReference type="Rhea" id="RHEA-COMP:11605"/>
        <dbReference type="ChEBI" id="CHEBI:15378"/>
        <dbReference type="ChEBI" id="CHEBI:30013"/>
        <dbReference type="ChEBI" id="CHEBI:30616"/>
        <dbReference type="ChEBI" id="CHEBI:61977"/>
        <dbReference type="ChEBI" id="CHEBI:456216"/>
        <dbReference type="EC" id="2.7.11.1"/>
    </reaction>
</comment>
<evidence type="ECO:0000256" key="9">
    <source>
        <dbReference type="ARBA" id="ARBA00047899"/>
    </source>
</evidence>
<dbReference type="EMBL" id="CAMPGE010021505">
    <property type="protein sequence ID" value="CAI2379651.1"/>
    <property type="molecule type" value="Genomic_DNA"/>
</dbReference>
<dbReference type="GO" id="GO:0004674">
    <property type="term" value="F:protein serine/threonine kinase activity"/>
    <property type="evidence" value="ECO:0007669"/>
    <property type="project" value="UniProtKB-KW"/>
</dbReference>
<dbReference type="Proteomes" id="UP001295684">
    <property type="component" value="Unassembled WGS sequence"/>
</dbReference>
<keyword evidence="4" id="KW-0808">Transferase</keyword>
<dbReference type="SUPFAM" id="SSF56112">
    <property type="entry name" value="Protein kinase-like (PK-like)"/>
    <property type="match status" value="1"/>
</dbReference>
<feature type="domain" description="Protein kinase" evidence="11">
    <location>
        <begin position="15"/>
        <end position="249"/>
    </location>
</feature>
<dbReference type="PROSITE" id="PS00109">
    <property type="entry name" value="PROTEIN_KINASE_TYR"/>
    <property type="match status" value="1"/>
</dbReference>
<keyword evidence="13" id="KW-1185">Reference proteome</keyword>
<dbReference type="InterPro" id="IPR008266">
    <property type="entry name" value="Tyr_kinase_AS"/>
</dbReference>
<comment type="similarity">
    <text evidence="1">Belongs to the protein kinase superfamily. BUD32 family.</text>
</comment>
<evidence type="ECO:0000259" key="11">
    <source>
        <dbReference type="PROSITE" id="PS50011"/>
    </source>
</evidence>
<dbReference type="NCBIfam" id="TIGR03724">
    <property type="entry name" value="arch_bud32"/>
    <property type="match status" value="1"/>
</dbReference>
<dbReference type="PANTHER" id="PTHR12209">
    <property type="entry name" value="NON-SPECIFIC SERINE/THREONINE PROTEIN KINASE"/>
    <property type="match status" value="1"/>
</dbReference>
<comment type="caution">
    <text evidence="12">The sequence shown here is derived from an EMBL/GenBank/DDBJ whole genome shotgun (WGS) entry which is preliminary data.</text>
</comment>
<evidence type="ECO:0000256" key="5">
    <source>
        <dbReference type="ARBA" id="ARBA00022694"/>
    </source>
</evidence>
<dbReference type="FunFam" id="3.30.200.20:FF:000201">
    <property type="entry name" value="TP53-regulating kinase isoform X1"/>
    <property type="match status" value="1"/>
</dbReference>
<dbReference type="GO" id="GO:0070525">
    <property type="term" value="P:tRNA threonylcarbamoyladenosine metabolic process"/>
    <property type="evidence" value="ECO:0007669"/>
    <property type="project" value="TreeGrafter"/>
</dbReference>
<dbReference type="InterPro" id="IPR011009">
    <property type="entry name" value="Kinase-like_dom_sf"/>
</dbReference>
<dbReference type="AlphaFoldDB" id="A0AAD1XW55"/>
<proteinExistence type="inferred from homology"/>
<evidence type="ECO:0000256" key="6">
    <source>
        <dbReference type="ARBA" id="ARBA00022741"/>
    </source>
</evidence>
<dbReference type="PROSITE" id="PS50011">
    <property type="entry name" value="PROTEIN_KINASE_DOM"/>
    <property type="match status" value="1"/>
</dbReference>
<reference evidence="12" key="1">
    <citation type="submission" date="2023-07" db="EMBL/GenBank/DDBJ databases">
        <authorList>
            <consortium name="AG Swart"/>
            <person name="Singh M."/>
            <person name="Singh A."/>
            <person name="Seah K."/>
            <person name="Emmerich C."/>
        </authorList>
    </citation>
    <scope>NUCLEOTIDE SEQUENCE</scope>
    <source>
        <strain evidence="12">DP1</strain>
    </source>
</reference>
<evidence type="ECO:0000256" key="3">
    <source>
        <dbReference type="ARBA" id="ARBA00022527"/>
    </source>
</evidence>
<dbReference type="GO" id="GO:0005634">
    <property type="term" value="C:nucleus"/>
    <property type="evidence" value="ECO:0007669"/>
    <property type="project" value="TreeGrafter"/>
</dbReference>
<protein>
    <recommendedName>
        <fullName evidence="2">non-specific serine/threonine protein kinase</fullName>
        <ecNumber evidence="2">2.7.11.1</ecNumber>
    </recommendedName>
</protein>
<evidence type="ECO:0000256" key="7">
    <source>
        <dbReference type="ARBA" id="ARBA00022777"/>
    </source>
</evidence>
<evidence type="ECO:0000313" key="13">
    <source>
        <dbReference type="Proteomes" id="UP001295684"/>
    </source>
</evidence>
<comment type="catalytic activity">
    <reaction evidence="10">
        <text>L-seryl-[protein] + ATP = O-phospho-L-seryl-[protein] + ADP + H(+)</text>
        <dbReference type="Rhea" id="RHEA:17989"/>
        <dbReference type="Rhea" id="RHEA-COMP:9863"/>
        <dbReference type="Rhea" id="RHEA-COMP:11604"/>
        <dbReference type="ChEBI" id="CHEBI:15378"/>
        <dbReference type="ChEBI" id="CHEBI:29999"/>
        <dbReference type="ChEBI" id="CHEBI:30616"/>
        <dbReference type="ChEBI" id="CHEBI:83421"/>
        <dbReference type="ChEBI" id="CHEBI:456216"/>
        <dbReference type="EC" id="2.7.11.1"/>
    </reaction>
</comment>
<dbReference type="InterPro" id="IPR000719">
    <property type="entry name" value="Prot_kinase_dom"/>
</dbReference>
<evidence type="ECO:0000256" key="1">
    <source>
        <dbReference type="ARBA" id="ARBA00010630"/>
    </source>
</evidence>
<evidence type="ECO:0000256" key="10">
    <source>
        <dbReference type="ARBA" id="ARBA00048679"/>
    </source>
</evidence>
<keyword evidence="6" id="KW-0547">Nucleotide-binding</keyword>
<dbReference type="GO" id="GO:0005524">
    <property type="term" value="F:ATP binding"/>
    <property type="evidence" value="ECO:0007669"/>
    <property type="project" value="UniProtKB-KW"/>
</dbReference>
<keyword evidence="3" id="KW-0723">Serine/threonine-protein kinase</keyword>
<dbReference type="GO" id="GO:0008033">
    <property type="term" value="P:tRNA processing"/>
    <property type="evidence" value="ECO:0007669"/>
    <property type="project" value="UniProtKB-KW"/>
</dbReference>
<evidence type="ECO:0000313" key="12">
    <source>
        <dbReference type="EMBL" id="CAI2379651.1"/>
    </source>
</evidence>